<proteinExistence type="predicted"/>
<organism evidence="1 2">
    <name type="scientific">Sphaerulina musiva (strain SO2202)</name>
    <name type="common">Poplar stem canker fungus</name>
    <name type="synonym">Septoria musiva</name>
    <dbReference type="NCBI Taxonomy" id="692275"/>
    <lineage>
        <taxon>Eukaryota</taxon>
        <taxon>Fungi</taxon>
        <taxon>Dikarya</taxon>
        <taxon>Ascomycota</taxon>
        <taxon>Pezizomycotina</taxon>
        <taxon>Dothideomycetes</taxon>
        <taxon>Dothideomycetidae</taxon>
        <taxon>Mycosphaerellales</taxon>
        <taxon>Mycosphaerellaceae</taxon>
        <taxon>Sphaerulina</taxon>
    </lineage>
</organism>
<protein>
    <submittedName>
        <fullName evidence="1">Uncharacterized protein</fullName>
    </submittedName>
</protein>
<dbReference type="RefSeq" id="XP_016756937.1">
    <property type="nucleotide sequence ID" value="XM_016902213.1"/>
</dbReference>
<dbReference type="GeneID" id="27899350"/>
<keyword evidence="2" id="KW-1185">Reference proteome</keyword>
<dbReference type="HOGENOM" id="CLU_2348028_0_0_1"/>
<evidence type="ECO:0000313" key="1">
    <source>
        <dbReference type="EMBL" id="EMF08816.1"/>
    </source>
</evidence>
<dbReference type="AlphaFoldDB" id="M3CYS8"/>
<dbReference type="Proteomes" id="UP000016931">
    <property type="component" value="Unassembled WGS sequence"/>
</dbReference>
<name>M3CYS8_SPHMS</name>
<accession>M3CYS8</accession>
<reference evidence="1 2" key="1">
    <citation type="journal article" date="2012" name="PLoS Pathog.">
        <title>Diverse lifestyles and strategies of plant pathogenesis encoded in the genomes of eighteen Dothideomycetes fungi.</title>
        <authorList>
            <person name="Ohm R.A."/>
            <person name="Feau N."/>
            <person name="Henrissat B."/>
            <person name="Schoch C.L."/>
            <person name="Horwitz B.A."/>
            <person name="Barry K.W."/>
            <person name="Condon B.J."/>
            <person name="Copeland A.C."/>
            <person name="Dhillon B."/>
            <person name="Glaser F."/>
            <person name="Hesse C.N."/>
            <person name="Kosti I."/>
            <person name="LaButti K."/>
            <person name="Lindquist E.A."/>
            <person name="Lucas S."/>
            <person name="Salamov A.A."/>
            <person name="Bradshaw R.E."/>
            <person name="Ciuffetti L."/>
            <person name="Hamelin R.C."/>
            <person name="Kema G.H.J."/>
            <person name="Lawrence C."/>
            <person name="Scott J.A."/>
            <person name="Spatafora J.W."/>
            <person name="Turgeon B.G."/>
            <person name="de Wit P.J.G.M."/>
            <person name="Zhong S."/>
            <person name="Goodwin S.B."/>
            <person name="Grigoriev I.V."/>
        </authorList>
    </citation>
    <scope>NUCLEOTIDE SEQUENCE [LARGE SCALE GENOMIC DNA]</scope>
    <source>
        <strain evidence="1 2">SO2202</strain>
    </source>
</reference>
<dbReference type="EMBL" id="KB456270">
    <property type="protein sequence ID" value="EMF08816.1"/>
    <property type="molecule type" value="Genomic_DNA"/>
</dbReference>
<sequence length="97" mass="10593">MSYSLIPRRPWVFVISETWASSNAADIGVVLAAAMTLLYAQCAARLHAMARSRCNERTIAEDYHLAFRQATGIQPARLANASPIDSQLLVSTRDTAA</sequence>
<gene>
    <name evidence="1" type="ORF">SEPMUDRAFT_128417</name>
</gene>
<evidence type="ECO:0000313" key="2">
    <source>
        <dbReference type="Proteomes" id="UP000016931"/>
    </source>
</evidence>